<name>A0A212JH78_9FIRM</name>
<dbReference type="EMBL" id="FLUN01000001">
    <property type="protein sequence ID" value="SBV98792.1"/>
    <property type="molecule type" value="Genomic_DNA"/>
</dbReference>
<proteinExistence type="predicted"/>
<evidence type="ECO:0000313" key="1">
    <source>
        <dbReference type="EMBL" id="SBV98792.1"/>
    </source>
</evidence>
<protein>
    <submittedName>
        <fullName evidence="1">Uncharacterized protein</fullName>
    </submittedName>
</protein>
<sequence length="85" mass="10154">MFYQYGGCHVTGSYSPIYTYFYAAVISLRHFLWYQQKGFHLVIYMKTFPCYNETERRLFYDRGFCQLTKRGANPAVCISHIQSIR</sequence>
<gene>
    <name evidence="1" type="ORF">KL86CLO1_11087</name>
</gene>
<organism evidence="1">
    <name type="scientific">uncultured Eubacteriales bacterium</name>
    <dbReference type="NCBI Taxonomy" id="172733"/>
    <lineage>
        <taxon>Bacteria</taxon>
        <taxon>Bacillati</taxon>
        <taxon>Bacillota</taxon>
        <taxon>Clostridia</taxon>
        <taxon>Eubacteriales</taxon>
        <taxon>environmental samples</taxon>
    </lineage>
</organism>
<accession>A0A212JH78</accession>
<reference evidence="1" key="1">
    <citation type="submission" date="2016-04" db="EMBL/GenBank/DDBJ databases">
        <authorList>
            <person name="Evans L.H."/>
            <person name="Alamgir A."/>
            <person name="Owens N."/>
            <person name="Weber N.D."/>
            <person name="Virtaneva K."/>
            <person name="Barbian K."/>
            <person name="Babar A."/>
            <person name="Rosenke K."/>
        </authorList>
    </citation>
    <scope>NUCLEOTIDE SEQUENCE</scope>
    <source>
        <strain evidence="1">86</strain>
    </source>
</reference>
<dbReference type="AlphaFoldDB" id="A0A212JH78"/>